<evidence type="ECO:0008006" key="4">
    <source>
        <dbReference type="Google" id="ProtNLM"/>
    </source>
</evidence>
<dbReference type="EMBL" id="CP102173">
    <property type="protein sequence ID" value="UUP13972.1"/>
    <property type="molecule type" value="Genomic_DNA"/>
</dbReference>
<evidence type="ECO:0000313" key="2">
    <source>
        <dbReference type="EMBL" id="UUP13972.1"/>
    </source>
</evidence>
<keyword evidence="1" id="KW-0472">Membrane</keyword>
<gene>
    <name evidence="2" type="ORF">NQV15_01290</name>
</gene>
<evidence type="ECO:0000313" key="3">
    <source>
        <dbReference type="Proteomes" id="UP001316184"/>
    </source>
</evidence>
<keyword evidence="1" id="KW-1133">Transmembrane helix</keyword>
<keyword evidence="3" id="KW-1185">Reference proteome</keyword>
<sequence>MRPVVAVLAGLVAFAAAVVTVPLLWVSTHVADEDGYVRFSSELATDQKLQEAFVARLVDEYVQRKDIPESLQEPVTSALTDVTRTTTNQPGFVEAWEQTQRDLHRSAFKDGDGPLTVSLRPMATFVTSRLDRNLPISLEVPGEVRAQIGTAQDRERLVWVERSRTWSLLGLLVVLVAATVSLVAARSRPLALAGLGLGALATAGVLRVAIEIAVPELTERAESKSPFARAVQPLLVDRAAASLTDWLVWIALGGGAAVVLGVLGRLVSGRPRRG</sequence>
<organism evidence="2 3">
    <name type="scientific">Aeromicrobium wangtongii</name>
    <dbReference type="NCBI Taxonomy" id="2969247"/>
    <lineage>
        <taxon>Bacteria</taxon>
        <taxon>Bacillati</taxon>
        <taxon>Actinomycetota</taxon>
        <taxon>Actinomycetes</taxon>
        <taxon>Propionibacteriales</taxon>
        <taxon>Nocardioidaceae</taxon>
        <taxon>Aeromicrobium</taxon>
    </lineage>
</organism>
<evidence type="ECO:0000256" key="1">
    <source>
        <dbReference type="SAM" id="Phobius"/>
    </source>
</evidence>
<feature type="transmembrane region" description="Helical" evidence="1">
    <location>
        <begin position="166"/>
        <end position="185"/>
    </location>
</feature>
<keyword evidence="1" id="KW-0812">Transmembrane</keyword>
<name>A0ABY5M808_9ACTN</name>
<feature type="transmembrane region" description="Helical" evidence="1">
    <location>
        <begin position="246"/>
        <end position="267"/>
    </location>
</feature>
<accession>A0ABY5M808</accession>
<dbReference type="Proteomes" id="UP001316184">
    <property type="component" value="Chromosome"/>
</dbReference>
<proteinExistence type="predicted"/>
<protein>
    <recommendedName>
        <fullName evidence="4">Integral membrane protein</fullName>
    </recommendedName>
</protein>
<dbReference type="RefSeq" id="WP_232403118.1">
    <property type="nucleotide sequence ID" value="NZ_CP102173.1"/>
</dbReference>
<reference evidence="2 3" key="1">
    <citation type="submission" date="2022-08" db="EMBL/GenBank/DDBJ databases">
        <title>novel species in genus Aeromicrobium.</title>
        <authorList>
            <person name="Ye L."/>
        </authorList>
    </citation>
    <scope>NUCLEOTIDE SEQUENCE [LARGE SCALE GENOMIC DNA]</scope>
    <source>
        <strain evidence="3">zg-Y1379</strain>
    </source>
</reference>